<reference evidence="8" key="1">
    <citation type="submission" date="2021-02" db="EMBL/GenBank/DDBJ databases">
        <authorList>
            <person name="Dougan E. K."/>
            <person name="Rhodes N."/>
            <person name="Thang M."/>
            <person name="Chan C."/>
        </authorList>
    </citation>
    <scope>NUCLEOTIDE SEQUENCE</scope>
</reference>
<feature type="compositionally biased region" description="Basic and acidic residues" evidence="7">
    <location>
        <begin position="43"/>
        <end position="59"/>
    </location>
</feature>
<dbReference type="Gene3D" id="1.10.10.970">
    <property type="entry name" value="RNA 2'-phosphotransferase, Tpt1/KptA family, N-terminal domain"/>
    <property type="match status" value="1"/>
</dbReference>
<dbReference type="EC" id="2.7.1.160" evidence="3"/>
<name>A0A812J3D7_9DINO</name>
<dbReference type="InterPro" id="IPR002745">
    <property type="entry name" value="Ptrans_KptA/Tpt1"/>
</dbReference>
<comment type="caution">
    <text evidence="8">The sequence shown here is derived from an EMBL/GenBank/DDBJ whole genome shotgun (WGS) entry which is preliminary data.</text>
</comment>
<evidence type="ECO:0000313" key="9">
    <source>
        <dbReference type="Proteomes" id="UP000604046"/>
    </source>
</evidence>
<keyword evidence="4" id="KW-0808">Transferase</keyword>
<feature type="region of interest" description="Disordered" evidence="7">
    <location>
        <begin position="351"/>
        <end position="370"/>
    </location>
</feature>
<comment type="catalytic activity">
    <reaction evidence="6">
        <text>2'-phospho-[ligated tRNA] + NAD(+) = mature tRNA + ADP-alpha-D-ribose 1'',2''-cyclic phosphate + nicotinamide</text>
        <dbReference type="Rhea" id="RHEA:23324"/>
        <dbReference type="Rhea" id="RHEA-COMP:11106"/>
        <dbReference type="Rhea" id="RHEA-COMP:11107"/>
        <dbReference type="ChEBI" id="CHEBI:17154"/>
        <dbReference type="ChEBI" id="CHEBI:57540"/>
        <dbReference type="ChEBI" id="CHEBI:76596"/>
        <dbReference type="ChEBI" id="CHEBI:82883"/>
        <dbReference type="ChEBI" id="CHEBI:85027"/>
        <dbReference type="EC" id="2.7.1.160"/>
    </reaction>
</comment>
<sequence length="620" mass="68906">MPETPHREGEKQPRSRYRADGRRRRTAGELRTRAPYVQFWKDVQARQRQRDEHAEEEAPRRHHTQHYRVHTDDGQQSQRDEMNGQPSSSGGPSRAGRASRGSRETRDGPWRNGARMRRIGGSGQKNGMMMSEANVRSQAAPPEEPCADQMARLSKVVDLLEQLAHAGLPTLINAFYRSGSLLCPPLRAVYRDVSNFGSFMEAFTVCNAKKHPRPSWYQQYQLLVTLIAAMTDTCTPDTYDALIKVNSNPAEFIHVFRTHAAPSSGTAAETALGAVEDTPMAVLPLKAVSKPQEASTIDHETESSSDDVQVVTPWEPAQCAAAPRATAATSAIKIDYRGDRDQAMDACKRRPRSCMGGASQGDLQSPHADPPTRGAQIGLHIQADGYVAMGDLLQAPRIWNQWIIEAEIIDVIHYNQKNRFEVSYCDGAYLVRARQGHSIEHIQNELILTRLTVDDTPEFVAHGTYYDFYQSIVRYGLMAGGRQGQSFRRHVHLVEQLPGSDVVSGMRSDCDLVLWISVQSAAVSGITFYRSANDVILTEATIDPAFFHSVQITRSLEVLTADGGPPHPQQVALAISRASSRDAQRHGQYMRVVRAHATVSHRLNSLHASRTRTPVPLPCR</sequence>
<dbReference type="GO" id="GO:0000215">
    <property type="term" value="F:tRNA 2'-phosphotransferase activity"/>
    <property type="evidence" value="ECO:0007669"/>
    <property type="project" value="UniProtKB-EC"/>
</dbReference>
<evidence type="ECO:0000313" key="8">
    <source>
        <dbReference type="EMBL" id="CAE7196551.1"/>
    </source>
</evidence>
<keyword evidence="9" id="KW-1185">Reference proteome</keyword>
<dbReference type="InterPro" id="IPR042081">
    <property type="entry name" value="RNA_2'-PTrans_C"/>
</dbReference>
<evidence type="ECO:0000256" key="6">
    <source>
        <dbReference type="ARBA" id="ARBA00047949"/>
    </source>
</evidence>
<evidence type="ECO:0000256" key="7">
    <source>
        <dbReference type="SAM" id="MobiDB-lite"/>
    </source>
</evidence>
<evidence type="ECO:0000256" key="1">
    <source>
        <dbReference type="ARBA" id="ARBA00003343"/>
    </source>
</evidence>
<feature type="region of interest" description="Disordered" evidence="7">
    <location>
        <begin position="1"/>
        <end position="128"/>
    </location>
</feature>
<comment type="function">
    <text evidence="1">Catalyzes the last step of tRNA splicing, the transfer of the splice junction 2'-phosphate from ligated tRNA to NAD to produce ADP-ribose 1''-2'' cyclic phosphate.</text>
</comment>
<dbReference type="EMBL" id="CAJNDS010000349">
    <property type="protein sequence ID" value="CAE7196551.1"/>
    <property type="molecule type" value="Genomic_DNA"/>
</dbReference>
<organism evidence="8 9">
    <name type="scientific">Symbiodinium natans</name>
    <dbReference type="NCBI Taxonomy" id="878477"/>
    <lineage>
        <taxon>Eukaryota</taxon>
        <taxon>Sar</taxon>
        <taxon>Alveolata</taxon>
        <taxon>Dinophyceae</taxon>
        <taxon>Suessiales</taxon>
        <taxon>Symbiodiniaceae</taxon>
        <taxon>Symbiodinium</taxon>
    </lineage>
</organism>
<dbReference type="GO" id="GO:0006388">
    <property type="term" value="P:tRNA splicing, via endonucleolytic cleavage and ligation"/>
    <property type="evidence" value="ECO:0007669"/>
    <property type="project" value="TreeGrafter"/>
</dbReference>
<protein>
    <recommendedName>
        <fullName evidence="3">2'-phosphotransferase</fullName>
        <ecNumber evidence="3">2.7.1.160</ecNumber>
    </recommendedName>
</protein>
<dbReference type="Pfam" id="PF01885">
    <property type="entry name" value="PTS_2-RNA"/>
    <property type="match status" value="1"/>
</dbReference>
<feature type="compositionally biased region" description="Low complexity" evidence="7">
    <location>
        <begin position="86"/>
        <end position="99"/>
    </location>
</feature>
<dbReference type="Gene3D" id="3.20.170.30">
    <property type="match status" value="1"/>
</dbReference>
<gene>
    <name evidence="8" type="primary">TRPT1</name>
    <name evidence="8" type="ORF">SNAT2548_LOCUS5489</name>
</gene>
<evidence type="ECO:0000256" key="4">
    <source>
        <dbReference type="ARBA" id="ARBA00022679"/>
    </source>
</evidence>
<dbReference type="PANTHER" id="PTHR12684:SF2">
    <property type="entry name" value="TRNA 2'-PHOSPHOTRANSFERASE 1"/>
    <property type="match status" value="1"/>
</dbReference>
<keyword evidence="5" id="KW-0520">NAD</keyword>
<dbReference type="PANTHER" id="PTHR12684">
    <property type="entry name" value="PUTATIVE PHOSPHOTRANSFERASE"/>
    <property type="match status" value="1"/>
</dbReference>
<evidence type="ECO:0000256" key="5">
    <source>
        <dbReference type="ARBA" id="ARBA00023027"/>
    </source>
</evidence>
<evidence type="ECO:0000256" key="2">
    <source>
        <dbReference type="ARBA" id="ARBA00009836"/>
    </source>
</evidence>
<feature type="compositionally biased region" description="Basic and acidic residues" evidence="7">
    <location>
        <begin position="69"/>
        <end position="82"/>
    </location>
</feature>
<comment type="similarity">
    <text evidence="2">Belongs to the KptA/TPT1 family.</text>
</comment>
<proteinExistence type="inferred from homology"/>
<evidence type="ECO:0000256" key="3">
    <source>
        <dbReference type="ARBA" id="ARBA00012007"/>
    </source>
</evidence>
<dbReference type="Proteomes" id="UP000604046">
    <property type="component" value="Unassembled WGS sequence"/>
</dbReference>
<dbReference type="AlphaFoldDB" id="A0A812J3D7"/>
<dbReference type="SUPFAM" id="SSF56399">
    <property type="entry name" value="ADP-ribosylation"/>
    <property type="match status" value="1"/>
</dbReference>
<dbReference type="InterPro" id="IPR042080">
    <property type="entry name" value="RNA_2'-PTrans_N"/>
</dbReference>
<dbReference type="OrthoDB" id="419694at2759"/>
<accession>A0A812J3D7</accession>
<feature type="compositionally biased region" description="Basic and acidic residues" evidence="7">
    <location>
        <begin position="1"/>
        <end position="32"/>
    </location>
</feature>